<dbReference type="GeneID" id="24437077"/>
<dbReference type="RefSeq" id="XP_012650999.1">
    <property type="nucleotide sequence ID" value="XM_012795545.1"/>
</dbReference>
<organism evidence="1 2">
    <name type="scientific">Tetrahymena thermophila (strain SB210)</name>
    <dbReference type="NCBI Taxonomy" id="312017"/>
    <lineage>
        <taxon>Eukaryota</taxon>
        <taxon>Sar</taxon>
        <taxon>Alveolata</taxon>
        <taxon>Ciliophora</taxon>
        <taxon>Intramacronucleata</taxon>
        <taxon>Oligohymenophorea</taxon>
        <taxon>Hymenostomatida</taxon>
        <taxon>Tetrahymenina</taxon>
        <taxon>Tetrahymenidae</taxon>
        <taxon>Tetrahymena</taxon>
    </lineage>
</organism>
<gene>
    <name evidence="1" type="ORF">TTHERM_000066788</name>
</gene>
<evidence type="ECO:0000313" key="1">
    <source>
        <dbReference type="EMBL" id="EWS76465.1"/>
    </source>
</evidence>
<reference evidence="2" key="1">
    <citation type="journal article" date="2006" name="PLoS Biol.">
        <title>Macronuclear genome sequence of the ciliate Tetrahymena thermophila, a model eukaryote.</title>
        <authorList>
            <person name="Eisen J.A."/>
            <person name="Coyne R.S."/>
            <person name="Wu M."/>
            <person name="Wu D."/>
            <person name="Thiagarajan M."/>
            <person name="Wortman J.R."/>
            <person name="Badger J.H."/>
            <person name="Ren Q."/>
            <person name="Amedeo P."/>
            <person name="Jones K.M."/>
            <person name="Tallon L.J."/>
            <person name="Delcher A.L."/>
            <person name="Salzberg S.L."/>
            <person name="Silva J.C."/>
            <person name="Haas B.J."/>
            <person name="Majoros W.H."/>
            <person name="Farzad M."/>
            <person name="Carlton J.M."/>
            <person name="Smith R.K. Jr."/>
            <person name="Garg J."/>
            <person name="Pearlman R.E."/>
            <person name="Karrer K.M."/>
            <person name="Sun L."/>
            <person name="Manning G."/>
            <person name="Elde N.C."/>
            <person name="Turkewitz A.P."/>
            <person name="Asai D.J."/>
            <person name="Wilkes D.E."/>
            <person name="Wang Y."/>
            <person name="Cai H."/>
            <person name="Collins K."/>
            <person name="Stewart B.A."/>
            <person name="Lee S.R."/>
            <person name="Wilamowska K."/>
            <person name="Weinberg Z."/>
            <person name="Ruzzo W.L."/>
            <person name="Wloga D."/>
            <person name="Gaertig J."/>
            <person name="Frankel J."/>
            <person name="Tsao C.-C."/>
            <person name="Gorovsky M.A."/>
            <person name="Keeling P.J."/>
            <person name="Waller R.F."/>
            <person name="Patron N.J."/>
            <person name="Cherry J.M."/>
            <person name="Stover N.A."/>
            <person name="Krieger C.J."/>
            <person name="del Toro C."/>
            <person name="Ryder H.F."/>
            <person name="Williamson S.C."/>
            <person name="Barbeau R.A."/>
            <person name="Hamilton E.P."/>
            <person name="Orias E."/>
        </authorList>
    </citation>
    <scope>NUCLEOTIDE SEQUENCE [LARGE SCALE GENOMIC DNA]</scope>
    <source>
        <strain evidence="2">SB210</strain>
    </source>
</reference>
<accession>W7XAS0</accession>
<dbReference type="Proteomes" id="UP000009168">
    <property type="component" value="Unassembled WGS sequence"/>
</dbReference>
<sequence length="76" mass="8947">MRDNILYFGVLDFLQKLLKIIVDPILQREIIGIQLQEYFVEIKLKGNSTQLYIQKQKESTTFDSSQILSRDQQNAQ</sequence>
<dbReference type="KEGG" id="tet:TTHERM_000066788"/>
<dbReference type="AlphaFoldDB" id="W7XAS0"/>
<evidence type="ECO:0000313" key="2">
    <source>
        <dbReference type="Proteomes" id="UP000009168"/>
    </source>
</evidence>
<proteinExistence type="predicted"/>
<name>W7XAS0_TETTS</name>
<keyword evidence="2" id="KW-1185">Reference proteome</keyword>
<protein>
    <submittedName>
        <fullName evidence="1">Uncharacterized protein</fullName>
    </submittedName>
</protein>
<dbReference type="InParanoid" id="W7XAS0"/>
<dbReference type="EMBL" id="GG662853">
    <property type="protein sequence ID" value="EWS76465.1"/>
    <property type="molecule type" value="Genomic_DNA"/>
</dbReference>